<dbReference type="GO" id="GO:0015031">
    <property type="term" value="P:protein transport"/>
    <property type="evidence" value="ECO:0007669"/>
    <property type="project" value="UniProtKB-KW"/>
</dbReference>
<evidence type="ECO:0000256" key="5">
    <source>
        <dbReference type="ARBA" id="ARBA00022927"/>
    </source>
</evidence>
<proteinExistence type="inferred from homology"/>
<dbReference type="InterPro" id="IPR024602">
    <property type="entry name" value="COG_su2_N"/>
</dbReference>
<evidence type="ECO:0000256" key="1">
    <source>
        <dbReference type="ARBA" id="ARBA00004395"/>
    </source>
</evidence>
<keyword evidence="6" id="KW-0333">Golgi apparatus</keyword>
<accession>A0A8K0CGC8</accession>
<dbReference type="AlphaFoldDB" id="A0A8K0CGC8"/>
<sequence>MNSTEQSVLLTDEFFKDTFGIDDYLSKCTQKSELLTLRRDLKNYGFVLYSTMVDILKMETEDIINLAESLTNLSSKIDDLSTPVSQLCEEIRTLHLTIKDAKLCFEKHLNRVQSIRSETDRVNLKMGILSSSIYINNIITSCLQEDITVLERAINEYSFQYLYLKEMDLDSKVIDKDIINTATRLLELVHTVFLKAIQQNDEETILRSLRMYVNLSKQSEAEKYIKERIVSPTLNMIFTQKSLDLHGQNVKILYDQAIDFLNTNMKLLLMVLDRNPDTKGFNFVINSFWVEVDKQLRENLPNITAPGNPELFQRRFKDTSLFLEQIMNAANDLTLFKKNPTFQAHMKRFNLPVYFEIRFQQIAAQFEAEIITDPADFTESDIIRQKGEGNPFALQVSLALWNSIQRCFHDDVFLIPLADQFLKLMMLLTSRYLKWFESHLNKWNTSLPSSGFYKLEEFIIYSLIDTNILKNLMGSSARNLSEFDNTVFKVIPSNIRPSVKQILNINEQLLDATYLKLQQQLVIFKVQQCAIYLQQVTSIPRLYRRTNRNVPKEPSNYVIESVSPVTKLYSNYNTIMGDKIVAVMDLIIARLSEQYVSLVQEVLLSVCKTEESLRRLKNRNLTNNDDSLTQTNGDATSDEAKIREQIKLDVGHFIRELRSFAVDVGKRPLALLTEESGYRDKI</sequence>
<dbReference type="InterPro" id="IPR024603">
    <property type="entry name" value="COG_complex_COG2_C"/>
</dbReference>
<evidence type="ECO:0000256" key="2">
    <source>
        <dbReference type="ARBA" id="ARBA00007603"/>
    </source>
</evidence>
<keyword evidence="5" id="KW-0653">Protein transport</keyword>
<gene>
    <name evidence="11" type="ORF">ILUMI_22146</name>
</gene>
<protein>
    <recommendedName>
        <fullName evidence="3">Conserved oligomeric Golgi complex subunit 2</fullName>
    </recommendedName>
    <alternativeName>
        <fullName evidence="8">Component of oligomeric Golgi complex 2</fullName>
    </alternativeName>
</protein>
<evidence type="ECO:0000256" key="4">
    <source>
        <dbReference type="ARBA" id="ARBA00022448"/>
    </source>
</evidence>
<dbReference type="GO" id="GO:0006891">
    <property type="term" value="P:intra-Golgi vesicle-mediated transport"/>
    <property type="evidence" value="ECO:0007669"/>
    <property type="project" value="TreeGrafter"/>
</dbReference>
<dbReference type="EMBL" id="VTPC01090244">
    <property type="protein sequence ID" value="KAF2884028.1"/>
    <property type="molecule type" value="Genomic_DNA"/>
</dbReference>
<comment type="caution">
    <text evidence="11">The sequence shown here is derived from an EMBL/GenBank/DDBJ whole genome shotgun (WGS) entry which is preliminary data.</text>
</comment>
<keyword evidence="12" id="KW-1185">Reference proteome</keyword>
<comment type="subcellular location">
    <subcellularLocation>
        <location evidence="1">Golgi apparatus membrane</location>
        <topology evidence="1">Peripheral membrane protein</topology>
    </subcellularLocation>
</comment>
<dbReference type="Pfam" id="PF06148">
    <property type="entry name" value="COG2_N"/>
    <property type="match status" value="1"/>
</dbReference>
<reference evidence="11" key="1">
    <citation type="submission" date="2019-08" db="EMBL/GenBank/DDBJ databases">
        <title>The genome of the North American firefly Photinus pyralis.</title>
        <authorList>
            <consortium name="Photinus pyralis genome working group"/>
            <person name="Fallon T.R."/>
            <person name="Sander Lower S.E."/>
            <person name="Weng J.-K."/>
        </authorList>
    </citation>
    <scope>NUCLEOTIDE SEQUENCE</scope>
    <source>
        <strain evidence="11">TRF0915ILg1</strain>
        <tissue evidence="11">Whole body</tissue>
    </source>
</reference>
<evidence type="ECO:0000256" key="6">
    <source>
        <dbReference type="ARBA" id="ARBA00023034"/>
    </source>
</evidence>
<evidence type="ECO:0000256" key="7">
    <source>
        <dbReference type="ARBA" id="ARBA00023136"/>
    </source>
</evidence>
<organism evidence="11 12">
    <name type="scientific">Ignelater luminosus</name>
    <name type="common">Cucubano</name>
    <name type="synonym">Pyrophorus luminosus</name>
    <dbReference type="NCBI Taxonomy" id="2038154"/>
    <lineage>
        <taxon>Eukaryota</taxon>
        <taxon>Metazoa</taxon>
        <taxon>Ecdysozoa</taxon>
        <taxon>Arthropoda</taxon>
        <taxon>Hexapoda</taxon>
        <taxon>Insecta</taxon>
        <taxon>Pterygota</taxon>
        <taxon>Neoptera</taxon>
        <taxon>Endopterygota</taxon>
        <taxon>Coleoptera</taxon>
        <taxon>Polyphaga</taxon>
        <taxon>Elateriformia</taxon>
        <taxon>Elateroidea</taxon>
        <taxon>Elateridae</taxon>
        <taxon>Agrypninae</taxon>
        <taxon>Pyrophorini</taxon>
        <taxon>Ignelater</taxon>
    </lineage>
</organism>
<keyword evidence="7" id="KW-0472">Membrane</keyword>
<feature type="domain" description="Conserved oligomeric Golgi complex subunit 2 N-terminal" evidence="9">
    <location>
        <begin position="12"/>
        <end position="80"/>
    </location>
</feature>
<evidence type="ECO:0000259" key="9">
    <source>
        <dbReference type="Pfam" id="PF06148"/>
    </source>
</evidence>
<feature type="domain" description="COG complex component COG2 C-terminal" evidence="10">
    <location>
        <begin position="347"/>
        <end position="650"/>
    </location>
</feature>
<dbReference type="PANTHER" id="PTHR12961:SF0">
    <property type="entry name" value="CONSERVED OLIGOMERIC GOLGI COMPLEX SUBUNIT 2"/>
    <property type="match status" value="1"/>
</dbReference>
<keyword evidence="4" id="KW-0813">Transport</keyword>
<dbReference type="GO" id="GO:0017119">
    <property type="term" value="C:Golgi transport complex"/>
    <property type="evidence" value="ECO:0007669"/>
    <property type="project" value="TreeGrafter"/>
</dbReference>
<evidence type="ECO:0000256" key="3">
    <source>
        <dbReference type="ARBA" id="ARBA00020977"/>
    </source>
</evidence>
<dbReference type="PANTHER" id="PTHR12961">
    <property type="entry name" value="CONSERVED OLIGOMERIC GOLGI COMPLEX COMPONENT 2"/>
    <property type="match status" value="1"/>
</dbReference>
<dbReference type="Proteomes" id="UP000801492">
    <property type="component" value="Unassembled WGS sequence"/>
</dbReference>
<name>A0A8K0CGC8_IGNLU</name>
<dbReference type="GO" id="GO:0007030">
    <property type="term" value="P:Golgi organization"/>
    <property type="evidence" value="ECO:0007669"/>
    <property type="project" value="InterPro"/>
</dbReference>
<evidence type="ECO:0000313" key="11">
    <source>
        <dbReference type="EMBL" id="KAF2884028.1"/>
    </source>
</evidence>
<comment type="similarity">
    <text evidence="2">Belongs to the COG2 family.</text>
</comment>
<dbReference type="GO" id="GO:0000139">
    <property type="term" value="C:Golgi membrane"/>
    <property type="evidence" value="ECO:0007669"/>
    <property type="project" value="UniProtKB-SubCell"/>
</dbReference>
<dbReference type="InterPro" id="IPR009316">
    <property type="entry name" value="COG2"/>
</dbReference>
<evidence type="ECO:0000256" key="8">
    <source>
        <dbReference type="ARBA" id="ARBA00031344"/>
    </source>
</evidence>
<evidence type="ECO:0000259" key="10">
    <source>
        <dbReference type="Pfam" id="PF12022"/>
    </source>
</evidence>
<dbReference type="OrthoDB" id="332281at2759"/>
<dbReference type="Pfam" id="PF12022">
    <property type="entry name" value="COG2_C"/>
    <property type="match status" value="1"/>
</dbReference>
<evidence type="ECO:0000313" key="12">
    <source>
        <dbReference type="Proteomes" id="UP000801492"/>
    </source>
</evidence>